<dbReference type="OrthoDB" id="9809515at2"/>
<proteinExistence type="predicted"/>
<dbReference type="SUPFAM" id="SSF46689">
    <property type="entry name" value="Homeodomain-like"/>
    <property type="match status" value="1"/>
</dbReference>
<evidence type="ECO:0000313" key="3">
    <source>
        <dbReference type="Proteomes" id="UP000232122"/>
    </source>
</evidence>
<dbReference type="Proteomes" id="UP000232122">
    <property type="component" value="Unassembled WGS sequence"/>
</dbReference>
<comment type="caution">
    <text evidence="2">The sequence shown here is derived from an EMBL/GenBank/DDBJ whole genome shotgun (WGS) entry which is preliminary data.</text>
</comment>
<sequence length="83" mass="9234">MSNNKFTAIEIIPGYMGGKPFIKGTGVRVLEILDLLLAGMSRKGILREYPGISNDDIDETVSYLETQLVKARLNNQYLSQKVS</sequence>
<reference evidence="1" key="3">
    <citation type="submission" date="2023-10" db="EMBL/GenBank/DDBJ databases">
        <authorList>
            <person name="Picardeau M."/>
            <person name="Thibeaux R."/>
        </authorList>
    </citation>
    <scope>NUCLEOTIDE SEQUENCE</scope>
    <source>
        <strain evidence="1">ATI7-C-A5</strain>
    </source>
</reference>
<name>A0A2N0B8J5_9LEPT</name>
<evidence type="ECO:0000313" key="1">
    <source>
        <dbReference type="EMBL" id="MDV6234151.1"/>
    </source>
</evidence>
<dbReference type="RefSeq" id="WP_100747899.1">
    <property type="nucleotide sequence ID" value="NZ_NPEF02000001.1"/>
</dbReference>
<organism evidence="2">
    <name type="scientific">Leptospira ellisii</name>
    <dbReference type="NCBI Taxonomy" id="2023197"/>
    <lineage>
        <taxon>Bacteria</taxon>
        <taxon>Pseudomonadati</taxon>
        <taxon>Spirochaetota</taxon>
        <taxon>Spirochaetia</taxon>
        <taxon>Leptospirales</taxon>
        <taxon>Leptospiraceae</taxon>
        <taxon>Leptospira</taxon>
    </lineage>
</organism>
<dbReference type="InterPro" id="IPR009057">
    <property type="entry name" value="Homeodomain-like_sf"/>
</dbReference>
<keyword evidence="3" id="KW-1185">Reference proteome</keyword>
<reference evidence="2" key="1">
    <citation type="submission" date="2017-07" db="EMBL/GenBank/DDBJ databases">
        <title>Leptospira spp. isolated from tropical soils.</title>
        <authorList>
            <person name="Thibeaux R."/>
            <person name="Iraola G."/>
            <person name="Ferres I."/>
            <person name="Bierque E."/>
            <person name="Girault D."/>
            <person name="Soupe-Gilbert M.-E."/>
            <person name="Picardeau M."/>
            <person name="Goarant C."/>
        </authorList>
    </citation>
    <scope>NUCLEOTIDE SEQUENCE [LARGE SCALE GENOMIC DNA]</scope>
    <source>
        <strain evidence="2">ATI7-C-A5</strain>
    </source>
</reference>
<reference evidence="1 3" key="2">
    <citation type="journal article" date="2018" name="Microb. Genom.">
        <title>Deciphering the unexplored Leptospira diversity from soils uncovers genomic evolution to virulence.</title>
        <authorList>
            <person name="Thibeaux R."/>
            <person name="Iraola G."/>
            <person name="Ferres I."/>
            <person name="Bierque E."/>
            <person name="Girault D."/>
            <person name="Soupe-Gilbert M.E."/>
            <person name="Picardeau M."/>
            <person name="Goarant C."/>
        </authorList>
    </citation>
    <scope>NUCLEOTIDE SEQUENCE [LARGE SCALE GENOMIC DNA]</scope>
    <source>
        <strain evidence="1 3">ATI7-C-A5</strain>
    </source>
</reference>
<protein>
    <submittedName>
        <fullName evidence="1">DUF433 domain-containing protein</fullName>
    </submittedName>
</protein>
<dbReference type="EMBL" id="NPEF01000100">
    <property type="protein sequence ID" value="PJZ92855.1"/>
    <property type="molecule type" value="Genomic_DNA"/>
</dbReference>
<gene>
    <name evidence="1" type="ORF">CH379_000705</name>
    <name evidence="2" type="ORF">CH379_10960</name>
</gene>
<accession>A0A2N0BHE1</accession>
<dbReference type="PANTHER" id="PTHR34849">
    <property type="entry name" value="SSL5025 PROTEIN"/>
    <property type="match status" value="1"/>
</dbReference>
<dbReference type="EMBL" id="NPEF02000001">
    <property type="protein sequence ID" value="MDV6234151.1"/>
    <property type="molecule type" value="Genomic_DNA"/>
</dbReference>
<accession>A0A2N0B8J5</accession>
<evidence type="ECO:0000313" key="2">
    <source>
        <dbReference type="EMBL" id="PJZ92855.1"/>
    </source>
</evidence>
<dbReference type="AlphaFoldDB" id="A0A2N0B8J5"/>
<dbReference type="InterPro" id="IPR036388">
    <property type="entry name" value="WH-like_DNA-bd_sf"/>
</dbReference>
<dbReference type="Gene3D" id="1.10.10.10">
    <property type="entry name" value="Winged helix-like DNA-binding domain superfamily/Winged helix DNA-binding domain"/>
    <property type="match status" value="1"/>
</dbReference>
<dbReference type="PANTHER" id="PTHR34849:SF3">
    <property type="entry name" value="SSR2962 PROTEIN"/>
    <property type="match status" value="1"/>
</dbReference>
<dbReference type="Pfam" id="PF04255">
    <property type="entry name" value="DUF433"/>
    <property type="match status" value="1"/>
</dbReference>
<dbReference type="InterPro" id="IPR007367">
    <property type="entry name" value="DUF433"/>
</dbReference>